<proteinExistence type="predicted"/>
<organism evidence="1 2">
    <name type="scientific">Coptis chinensis</name>
    <dbReference type="NCBI Taxonomy" id="261450"/>
    <lineage>
        <taxon>Eukaryota</taxon>
        <taxon>Viridiplantae</taxon>
        <taxon>Streptophyta</taxon>
        <taxon>Embryophyta</taxon>
        <taxon>Tracheophyta</taxon>
        <taxon>Spermatophyta</taxon>
        <taxon>Magnoliopsida</taxon>
        <taxon>Ranunculales</taxon>
        <taxon>Ranunculaceae</taxon>
        <taxon>Coptidoideae</taxon>
        <taxon>Coptis</taxon>
    </lineage>
</organism>
<sequence>MLKGSQKGIPVLGPDYMLDHFILKWCYKLTRDFQLVVSFQMCTSIGGGGGAGAFGTRDLRNKIQFRFNIVG</sequence>
<dbReference type="EMBL" id="JADFTS010000006">
    <property type="protein sequence ID" value="KAF9599883.1"/>
    <property type="molecule type" value="Genomic_DNA"/>
</dbReference>
<name>A0A835HKT1_9MAGN</name>
<dbReference type="Proteomes" id="UP000631114">
    <property type="component" value="Unassembled WGS sequence"/>
</dbReference>
<keyword evidence="2" id="KW-1185">Reference proteome</keyword>
<evidence type="ECO:0000313" key="1">
    <source>
        <dbReference type="EMBL" id="KAF9599883.1"/>
    </source>
</evidence>
<dbReference type="AlphaFoldDB" id="A0A835HKT1"/>
<gene>
    <name evidence="1" type="ORF">IFM89_001829</name>
</gene>
<comment type="caution">
    <text evidence="1">The sequence shown here is derived from an EMBL/GenBank/DDBJ whole genome shotgun (WGS) entry which is preliminary data.</text>
</comment>
<evidence type="ECO:0000313" key="2">
    <source>
        <dbReference type="Proteomes" id="UP000631114"/>
    </source>
</evidence>
<protein>
    <submittedName>
        <fullName evidence="1">Uncharacterized protein</fullName>
    </submittedName>
</protein>
<accession>A0A835HKT1</accession>
<reference evidence="1 2" key="1">
    <citation type="submission" date="2020-10" db="EMBL/GenBank/DDBJ databases">
        <title>The Coptis chinensis genome and diversification of protoberbering-type alkaloids.</title>
        <authorList>
            <person name="Wang B."/>
            <person name="Shu S."/>
            <person name="Song C."/>
            <person name="Liu Y."/>
        </authorList>
    </citation>
    <scope>NUCLEOTIDE SEQUENCE [LARGE SCALE GENOMIC DNA]</scope>
    <source>
        <strain evidence="1">HL-2020</strain>
        <tissue evidence="1">Leaf</tissue>
    </source>
</reference>